<dbReference type="SUPFAM" id="SSF56815">
    <property type="entry name" value="Sec1/munc18-like (SM) proteins"/>
    <property type="match status" value="1"/>
</dbReference>
<accession>C1FE79</accession>
<comment type="similarity">
    <text evidence="1">Belongs to the STXBP/unc-18/SEC1 family.</text>
</comment>
<dbReference type="Gene3D" id="1.25.40.60">
    <property type="match status" value="1"/>
</dbReference>
<dbReference type="AlphaFoldDB" id="C1FE79"/>
<dbReference type="PANTHER" id="PTHR11679">
    <property type="entry name" value="VESICLE PROTEIN SORTING-ASSOCIATED"/>
    <property type="match status" value="1"/>
</dbReference>
<name>C1FE79_MICCC</name>
<dbReference type="FunCoup" id="C1FE79">
    <property type="interactions" value="1964"/>
</dbReference>
<dbReference type="InterPro" id="IPR036045">
    <property type="entry name" value="Sec1-like_sf"/>
</dbReference>
<dbReference type="Gene3D" id="3.40.50.1910">
    <property type="match status" value="1"/>
</dbReference>
<dbReference type="InterPro" id="IPR027482">
    <property type="entry name" value="Sec1-like_dom2"/>
</dbReference>
<dbReference type="Proteomes" id="UP000002009">
    <property type="component" value="Chromosome 1"/>
</dbReference>
<dbReference type="GeneID" id="8250579"/>
<dbReference type="EMBL" id="CP001574">
    <property type="protein sequence ID" value="ACO68918.1"/>
    <property type="molecule type" value="Genomic_DNA"/>
</dbReference>
<dbReference type="GO" id="GO:0016192">
    <property type="term" value="P:vesicle-mediated transport"/>
    <property type="evidence" value="ECO:0007669"/>
    <property type="project" value="InterPro"/>
</dbReference>
<sequence length="403" mass="45485">MKCCDESTDKVVGDIAAFFLSIKRRPSIRFQGSSERCRKVAEGFRHIAYEQEPELFDFRQNSGSSQLLVLDRMYDPVTPLLSQWTYQAMLHELFGIRGNRVRLSASANESQELVISSTSDEFYAKNMYSNYGDLGLAINELVDDFQAISKFNKQLDSIEDMQRFVENFPEFRQQSGNVSKHVTLMSEMSKLISENSLLAVSQVEQEIVCGSDRPYACRAVMDRLSDHKVKPFERLKLVLLFALRYGHEGSHQVDEMIATLSQQNVEYTNTMSLQHIIKLMRANTRISDLFGNQNFLARASKLVGGLKGDDTVYTQHQPFLIQTLESLAKGKMKDMDFPLLGDSHGSKDDKPQEIVVFMIGGVTFEEARFVAQINGSGNGLVITLGGTSIVNSTVFLQDLFRNC</sequence>
<dbReference type="RefSeq" id="XP_002507660.1">
    <property type="nucleotide sequence ID" value="XM_002507614.1"/>
</dbReference>
<evidence type="ECO:0000313" key="3">
    <source>
        <dbReference type="Proteomes" id="UP000002009"/>
    </source>
</evidence>
<proteinExistence type="inferred from homology"/>
<protein>
    <submittedName>
        <fullName evidence="2">Uncharacterized protein</fullName>
    </submittedName>
</protein>
<reference evidence="2 3" key="1">
    <citation type="journal article" date="2009" name="Science">
        <title>Green evolution and dynamic adaptations revealed by genomes of the marine picoeukaryotes Micromonas.</title>
        <authorList>
            <person name="Worden A.Z."/>
            <person name="Lee J.H."/>
            <person name="Mock T."/>
            <person name="Rouze P."/>
            <person name="Simmons M.P."/>
            <person name="Aerts A.L."/>
            <person name="Allen A.E."/>
            <person name="Cuvelier M.L."/>
            <person name="Derelle E."/>
            <person name="Everett M.V."/>
            <person name="Foulon E."/>
            <person name="Grimwood J."/>
            <person name="Gundlach H."/>
            <person name="Henrissat B."/>
            <person name="Napoli C."/>
            <person name="McDonald S.M."/>
            <person name="Parker M.S."/>
            <person name="Rombauts S."/>
            <person name="Salamov A."/>
            <person name="Von Dassow P."/>
            <person name="Badger J.H."/>
            <person name="Coutinho P.M."/>
            <person name="Demir E."/>
            <person name="Dubchak I."/>
            <person name="Gentemann C."/>
            <person name="Eikrem W."/>
            <person name="Gready J.E."/>
            <person name="John U."/>
            <person name="Lanier W."/>
            <person name="Lindquist E.A."/>
            <person name="Lucas S."/>
            <person name="Mayer K.F."/>
            <person name="Moreau H."/>
            <person name="Not F."/>
            <person name="Otillar R."/>
            <person name="Panaud O."/>
            <person name="Pangilinan J."/>
            <person name="Paulsen I."/>
            <person name="Piegu B."/>
            <person name="Poliakov A."/>
            <person name="Robbens S."/>
            <person name="Schmutz J."/>
            <person name="Toulza E."/>
            <person name="Wyss T."/>
            <person name="Zelensky A."/>
            <person name="Zhou K."/>
            <person name="Armbrust E.V."/>
            <person name="Bhattacharya D."/>
            <person name="Goodenough U.W."/>
            <person name="Van de Peer Y."/>
            <person name="Grigoriev I.V."/>
        </authorList>
    </citation>
    <scope>NUCLEOTIDE SEQUENCE [LARGE SCALE GENOMIC DNA]</scope>
    <source>
        <strain evidence="3">RCC299 / NOUM17</strain>
    </source>
</reference>
<gene>
    <name evidence="2" type="ORF">MICPUN_51705</name>
</gene>
<dbReference type="STRING" id="296587.C1FE79"/>
<dbReference type="Gene3D" id="3.90.830.10">
    <property type="entry name" value="Syntaxin Binding Protein 1, Chain A, domain 2"/>
    <property type="match status" value="1"/>
</dbReference>
<dbReference type="Pfam" id="PF00995">
    <property type="entry name" value="Sec1"/>
    <property type="match status" value="1"/>
</dbReference>
<dbReference type="InParanoid" id="C1FE79"/>
<organism evidence="2 3">
    <name type="scientific">Micromonas commoda (strain RCC299 / NOUM17 / CCMP2709)</name>
    <name type="common">Picoplanktonic green alga</name>
    <dbReference type="NCBI Taxonomy" id="296587"/>
    <lineage>
        <taxon>Eukaryota</taxon>
        <taxon>Viridiplantae</taxon>
        <taxon>Chlorophyta</taxon>
        <taxon>Mamiellophyceae</taxon>
        <taxon>Mamiellales</taxon>
        <taxon>Mamiellaceae</taxon>
        <taxon>Micromonas</taxon>
    </lineage>
</organism>
<evidence type="ECO:0000313" key="2">
    <source>
        <dbReference type="EMBL" id="ACO68918.1"/>
    </source>
</evidence>
<dbReference type="eggNOG" id="KOG1299">
    <property type="taxonomic scope" value="Eukaryota"/>
</dbReference>
<dbReference type="InterPro" id="IPR001619">
    <property type="entry name" value="Sec1-like"/>
</dbReference>
<dbReference type="OrthoDB" id="10266265at2759"/>
<evidence type="ECO:0000256" key="1">
    <source>
        <dbReference type="ARBA" id="ARBA00009884"/>
    </source>
</evidence>
<keyword evidence="3" id="KW-1185">Reference proteome</keyword>
<dbReference type="InterPro" id="IPR043127">
    <property type="entry name" value="Sec-1-like_dom3a"/>
</dbReference>
<dbReference type="OMA" id="XGRSTES"/>
<dbReference type="KEGG" id="mis:MICPUN_51705"/>